<reference evidence="5 6" key="1">
    <citation type="submission" date="2019-09" db="EMBL/GenBank/DDBJ databases">
        <title>Draft genome sequence of Ginsengibacter sp. BR5-29.</title>
        <authorList>
            <person name="Im W.-T."/>
        </authorList>
    </citation>
    <scope>NUCLEOTIDE SEQUENCE [LARGE SCALE GENOMIC DNA]</scope>
    <source>
        <strain evidence="5 6">BR5-29</strain>
    </source>
</reference>
<dbReference type="SUPFAM" id="SSF103647">
    <property type="entry name" value="TSP type-3 repeat"/>
    <property type="match status" value="1"/>
</dbReference>
<dbReference type="InterPro" id="IPR027385">
    <property type="entry name" value="Beta-barrel_OMP"/>
</dbReference>
<evidence type="ECO:0000256" key="1">
    <source>
        <dbReference type="ARBA" id="ARBA00022729"/>
    </source>
</evidence>
<dbReference type="GO" id="GO:0005509">
    <property type="term" value="F:calcium ion binding"/>
    <property type="evidence" value="ECO:0007669"/>
    <property type="project" value="InterPro"/>
</dbReference>
<accession>A0A5J5IKA4</accession>
<evidence type="ECO:0000313" key="6">
    <source>
        <dbReference type="Proteomes" id="UP000326903"/>
    </source>
</evidence>
<dbReference type="InterPro" id="IPR028974">
    <property type="entry name" value="TSP_type-3_rpt"/>
</dbReference>
<evidence type="ECO:0000313" key="5">
    <source>
        <dbReference type="EMBL" id="KAA9041450.1"/>
    </source>
</evidence>
<dbReference type="Pfam" id="PF00691">
    <property type="entry name" value="OmpA"/>
    <property type="match status" value="1"/>
</dbReference>
<protein>
    <submittedName>
        <fullName evidence="5">Outer membrane beta-barrel protein</fullName>
    </submittedName>
</protein>
<sequence>MSNNFIKTSVLTGTLLLISLAMFAQAPFTGTKGFRKFSLGINVGALRPSIITGGSNDFTKPQYDLGYGANLRYQFTHRLGAQLDFVGGKLKGNNDKNYWNGLPATDRPISSFETKMGYSFALSGVYTFGTINWLHSTTKVVPYVTGGGGVVEYKPTTTDRATGTSTAFDNGKALHSFFVPIGIGLKFNLSEMINLDLGYRANIVDNDNFDGTYWHADVHRDKYSYGFLGVDFAFGKKGQKQLLFDNPASKLNDILQSQITHVQTEVDSLKLGITDTDGDGVADIFDKEPNTPAGCPVDAHGVSRDTDGDGVPDCKDKQLITPTECQPVDADGVGKCPDPECCKNMVMADSDKCHMLNFPSISFKGNRRALTSDAKAMLATVAAQLKNNAACSIIITGYPAASKASQALCNNRAQAIKSYLTEKEGISSDRIETNCEVGGGDVNTVDIKSK</sequence>
<dbReference type="SUPFAM" id="SSF103088">
    <property type="entry name" value="OmpA-like"/>
    <property type="match status" value="1"/>
</dbReference>
<dbReference type="Gene3D" id="4.10.1080.10">
    <property type="entry name" value="TSP type-3 repeat"/>
    <property type="match status" value="1"/>
</dbReference>
<evidence type="ECO:0000256" key="2">
    <source>
        <dbReference type="SAM" id="SignalP"/>
    </source>
</evidence>
<feature type="domain" description="OmpA-like" evidence="3">
    <location>
        <begin position="363"/>
        <end position="445"/>
    </location>
</feature>
<evidence type="ECO:0000259" key="4">
    <source>
        <dbReference type="Pfam" id="PF13505"/>
    </source>
</evidence>
<dbReference type="InterPro" id="IPR006665">
    <property type="entry name" value="OmpA-like"/>
</dbReference>
<evidence type="ECO:0000259" key="3">
    <source>
        <dbReference type="Pfam" id="PF00691"/>
    </source>
</evidence>
<comment type="caution">
    <text evidence="5">The sequence shown here is derived from an EMBL/GenBank/DDBJ whole genome shotgun (WGS) entry which is preliminary data.</text>
</comment>
<dbReference type="Gene3D" id="2.40.160.20">
    <property type="match status" value="1"/>
</dbReference>
<dbReference type="Pfam" id="PF13505">
    <property type="entry name" value="OMP_b-brl"/>
    <property type="match status" value="1"/>
</dbReference>
<proteinExistence type="predicted"/>
<keyword evidence="1 2" id="KW-0732">Signal</keyword>
<dbReference type="InterPro" id="IPR036737">
    <property type="entry name" value="OmpA-like_sf"/>
</dbReference>
<name>A0A5J5IKA4_9BACT</name>
<gene>
    <name evidence="5" type="ORF">FW778_05345</name>
</gene>
<feature type="chain" id="PRO_5023837813" evidence="2">
    <location>
        <begin position="27"/>
        <end position="450"/>
    </location>
</feature>
<dbReference type="Gene3D" id="3.30.1330.60">
    <property type="entry name" value="OmpA-like domain"/>
    <property type="match status" value="1"/>
</dbReference>
<dbReference type="AlphaFoldDB" id="A0A5J5IKA4"/>
<dbReference type="Proteomes" id="UP000326903">
    <property type="component" value="Unassembled WGS sequence"/>
</dbReference>
<dbReference type="EMBL" id="VYQF01000001">
    <property type="protein sequence ID" value="KAA9041450.1"/>
    <property type="molecule type" value="Genomic_DNA"/>
</dbReference>
<feature type="domain" description="Outer membrane protein beta-barrel" evidence="4">
    <location>
        <begin position="16"/>
        <end position="215"/>
    </location>
</feature>
<dbReference type="InterPro" id="IPR011250">
    <property type="entry name" value="OMP/PagP_B-barrel"/>
</dbReference>
<organism evidence="5 6">
    <name type="scientific">Ginsengibacter hankyongi</name>
    <dbReference type="NCBI Taxonomy" id="2607284"/>
    <lineage>
        <taxon>Bacteria</taxon>
        <taxon>Pseudomonadati</taxon>
        <taxon>Bacteroidota</taxon>
        <taxon>Chitinophagia</taxon>
        <taxon>Chitinophagales</taxon>
        <taxon>Chitinophagaceae</taxon>
        <taxon>Ginsengibacter</taxon>
    </lineage>
</organism>
<dbReference type="RefSeq" id="WP_150413570.1">
    <property type="nucleotide sequence ID" value="NZ_VYQF01000001.1"/>
</dbReference>
<keyword evidence="6" id="KW-1185">Reference proteome</keyword>
<feature type="signal peptide" evidence="2">
    <location>
        <begin position="1"/>
        <end position="26"/>
    </location>
</feature>
<dbReference type="SUPFAM" id="SSF56925">
    <property type="entry name" value="OMPA-like"/>
    <property type="match status" value="1"/>
</dbReference>